<evidence type="ECO:0000313" key="4">
    <source>
        <dbReference type="Proteomes" id="UP000525686"/>
    </source>
</evidence>
<feature type="region of interest" description="Disordered" evidence="2">
    <location>
        <begin position="47"/>
        <end position="114"/>
    </location>
</feature>
<organism evidence="3 4">
    <name type="scientific">Streptomyces alkaliterrae</name>
    <dbReference type="NCBI Taxonomy" id="2213162"/>
    <lineage>
        <taxon>Bacteria</taxon>
        <taxon>Bacillati</taxon>
        <taxon>Actinomycetota</taxon>
        <taxon>Actinomycetes</taxon>
        <taxon>Kitasatosporales</taxon>
        <taxon>Streptomycetaceae</taxon>
        <taxon>Streptomyces</taxon>
    </lineage>
</organism>
<dbReference type="EMBL" id="JABJWZ010000592">
    <property type="protein sequence ID" value="MBB1257066.1"/>
    <property type="molecule type" value="Genomic_DNA"/>
</dbReference>
<dbReference type="GO" id="GO:0016787">
    <property type="term" value="F:hydrolase activity"/>
    <property type="evidence" value="ECO:0007669"/>
    <property type="project" value="UniProtKB-KW"/>
</dbReference>
<gene>
    <name evidence="3" type="ORF">H3146_27600</name>
</gene>
<sequence>MTRTTRTRRTGRLPAARPSGPALVLAALLTAALALLAVLAVGQPASGPTEFGEPRGAPGVPPTATAAPDRLTAQPPQPPQPPLGVGTPAEAAPRHPPRTASGRSETDGDPPPERLRVARIGLDARVVPTGVDEDGAAEVPDDPARAGWYRFGPAPGADRGSAVLLGHVDSRTGELGALAALYDVRAGDEVTVERRHGRPLRFQVTARRVVPKDNLPERTFARAGPHVLTLVTCAPPYDARRGGYQNNVLVTAQPLDRN</sequence>
<proteinExistence type="predicted"/>
<reference evidence="4" key="1">
    <citation type="submission" date="2020-05" db="EMBL/GenBank/DDBJ databases">
        <title>Classification of alakaliphilic streptomycetes isolated from an alkaline soil next to Lonar Crater, India and a proposal for the recognition of Streptomyces alkaliterrae sp. nov.</title>
        <authorList>
            <person name="Golinska P."/>
        </authorList>
    </citation>
    <scope>NUCLEOTIDE SEQUENCE [LARGE SCALE GENOMIC DNA]</scope>
    <source>
        <strain evidence="4">OF3</strain>
    </source>
</reference>
<feature type="compositionally biased region" description="Low complexity" evidence="2">
    <location>
        <begin position="56"/>
        <end position="68"/>
    </location>
</feature>
<comment type="caution">
    <text evidence="3">The sequence shown here is derived from an EMBL/GenBank/DDBJ whole genome shotgun (WGS) entry which is preliminary data.</text>
</comment>
<dbReference type="InterPro" id="IPR005754">
    <property type="entry name" value="Sortase"/>
</dbReference>
<dbReference type="InterPro" id="IPR042001">
    <property type="entry name" value="Sortase_F"/>
</dbReference>
<dbReference type="Proteomes" id="UP000525686">
    <property type="component" value="Unassembled WGS sequence"/>
</dbReference>
<protein>
    <submittedName>
        <fullName evidence="3">Class F sortase</fullName>
    </submittedName>
</protein>
<dbReference type="Gene3D" id="2.40.260.10">
    <property type="entry name" value="Sortase"/>
    <property type="match status" value="1"/>
</dbReference>
<accession>A0A7W3ZQV4</accession>
<name>A0A7W3ZQV4_9ACTN</name>
<dbReference type="Pfam" id="PF04203">
    <property type="entry name" value="Sortase"/>
    <property type="match status" value="1"/>
</dbReference>
<dbReference type="SUPFAM" id="SSF63817">
    <property type="entry name" value="Sortase"/>
    <property type="match status" value="1"/>
</dbReference>
<dbReference type="InterPro" id="IPR023365">
    <property type="entry name" value="Sortase_dom-sf"/>
</dbReference>
<dbReference type="AlphaFoldDB" id="A0A7W3ZQV4"/>
<evidence type="ECO:0000313" key="3">
    <source>
        <dbReference type="EMBL" id="MBB1257066.1"/>
    </source>
</evidence>
<keyword evidence="1" id="KW-0378">Hydrolase</keyword>
<evidence type="ECO:0000256" key="1">
    <source>
        <dbReference type="ARBA" id="ARBA00022801"/>
    </source>
</evidence>
<evidence type="ECO:0000256" key="2">
    <source>
        <dbReference type="SAM" id="MobiDB-lite"/>
    </source>
</evidence>
<dbReference type="RefSeq" id="WP_181355789.1">
    <property type="nucleotide sequence ID" value="NZ_JABJWZ010000592.1"/>
</dbReference>
<dbReference type="CDD" id="cd05829">
    <property type="entry name" value="Sortase_F"/>
    <property type="match status" value="1"/>
</dbReference>